<dbReference type="FunFam" id="1.10.260.100:FF:000003">
    <property type="entry name" value="Ubiquilin 1"/>
    <property type="match status" value="1"/>
</dbReference>
<dbReference type="CDD" id="cd14399">
    <property type="entry name" value="UBA_PLICs"/>
    <property type="match status" value="1"/>
</dbReference>
<dbReference type="Gene3D" id="1.10.8.10">
    <property type="entry name" value="DNA helicase RuvA subunit, C-terminal domain"/>
    <property type="match status" value="1"/>
</dbReference>
<dbReference type="Pfam" id="PF00627">
    <property type="entry name" value="UBA"/>
    <property type="match status" value="1"/>
</dbReference>
<dbReference type="GO" id="GO:0005829">
    <property type="term" value="C:cytosol"/>
    <property type="evidence" value="ECO:0007669"/>
    <property type="project" value="TreeGrafter"/>
</dbReference>
<reference evidence="2 3" key="1">
    <citation type="submission" date="2018-01" db="EMBL/GenBank/DDBJ databases">
        <title>Comparison of the Chinese Bamboo Partridge and Red Junglefowl genome sequences highlights the importance of demography in genome evolution.</title>
        <authorList>
            <person name="Tiley G.P."/>
            <person name="Kimball R.T."/>
            <person name="Braun E.L."/>
            <person name="Burleigh J.G."/>
        </authorList>
    </citation>
    <scope>NUCLEOTIDE SEQUENCE [LARGE SCALE GENOMIC DNA]</scope>
    <source>
        <strain evidence="2">RTK389</strain>
        <tissue evidence="2">Blood</tissue>
    </source>
</reference>
<dbReference type="FunFam" id="1.10.8.10:FF:000007">
    <property type="entry name" value="Ubiquilin 1"/>
    <property type="match status" value="1"/>
</dbReference>
<feature type="domain" description="UBA" evidence="1">
    <location>
        <begin position="133"/>
        <end position="173"/>
    </location>
</feature>
<name>A0A2P4SBZ3_BAMTH</name>
<dbReference type="InterPro" id="IPR015940">
    <property type="entry name" value="UBA"/>
</dbReference>
<protein>
    <recommendedName>
        <fullName evidence="1">UBA domain-containing protein</fullName>
    </recommendedName>
</protein>
<evidence type="ECO:0000313" key="2">
    <source>
        <dbReference type="EMBL" id="POI21644.1"/>
    </source>
</evidence>
<dbReference type="GO" id="GO:0031593">
    <property type="term" value="F:polyubiquitin modification-dependent protein binding"/>
    <property type="evidence" value="ECO:0007669"/>
    <property type="project" value="TreeGrafter"/>
</dbReference>
<dbReference type="PANTHER" id="PTHR10677:SF21">
    <property type="entry name" value="UBIQUILIN-4"/>
    <property type="match status" value="1"/>
</dbReference>
<dbReference type="SUPFAM" id="SSF46934">
    <property type="entry name" value="UBA-like"/>
    <property type="match status" value="1"/>
</dbReference>
<dbReference type="PROSITE" id="PS50030">
    <property type="entry name" value="UBA"/>
    <property type="match status" value="1"/>
</dbReference>
<dbReference type="AlphaFoldDB" id="A0A2P4SBZ3"/>
<dbReference type="SMART" id="SM00165">
    <property type="entry name" value="UBA"/>
    <property type="match status" value="1"/>
</dbReference>
<dbReference type="GO" id="GO:0006511">
    <property type="term" value="P:ubiquitin-dependent protein catabolic process"/>
    <property type="evidence" value="ECO:0007669"/>
    <property type="project" value="TreeGrafter"/>
</dbReference>
<proteinExistence type="predicted"/>
<sequence>MFNSPEMQGLLQQISENPQLMQNMISAPYMRSMMQTLAQNPDFAAQIMVNVPLFAGNPQLQEQLRLQLPVFLQQMQNPDSLSILTNPRAMQALLQIQQGLQTLQTEAPGLVPRCLSVGWTQFYSGTAQSPEVRFQQQLEQLNAMGFINREANLQALIATGGDINAAIERLLGSQPS</sequence>
<dbReference type="SMART" id="SM00727">
    <property type="entry name" value="STI1"/>
    <property type="match status" value="2"/>
</dbReference>
<dbReference type="InterPro" id="IPR015496">
    <property type="entry name" value="Ubiquilin"/>
</dbReference>
<gene>
    <name evidence="2" type="ORF">CIB84_014608</name>
</gene>
<organism evidence="2 3">
    <name type="scientific">Bambusicola thoracicus</name>
    <name type="common">Chinese bamboo-partridge</name>
    <name type="synonym">Perdix thoracica</name>
    <dbReference type="NCBI Taxonomy" id="9083"/>
    <lineage>
        <taxon>Eukaryota</taxon>
        <taxon>Metazoa</taxon>
        <taxon>Chordata</taxon>
        <taxon>Craniata</taxon>
        <taxon>Vertebrata</taxon>
        <taxon>Euteleostomi</taxon>
        <taxon>Archelosauria</taxon>
        <taxon>Archosauria</taxon>
        <taxon>Dinosauria</taxon>
        <taxon>Saurischia</taxon>
        <taxon>Theropoda</taxon>
        <taxon>Coelurosauria</taxon>
        <taxon>Aves</taxon>
        <taxon>Neognathae</taxon>
        <taxon>Galloanserae</taxon>
        <taxon>Galliformes</taxon>
        <taxon>Phasianidae</taxon>
        <taxon>Perdicinae</taxon>
        <taxon>Bambusicola</taxon>
    </lineage>
</organism>
<evidence type="ECO:0000259" key="1">
    <source>
        <dbReference type="PROSITE" id="PS50030"/>
    </source>
</evidence>
<evidence type="ECO:0000313" key="3">
    <source>
        <dbReference type="Proteomes" id="UP000237246"/>
    </source>
</evidence>
<accession>A0A2P4SBZ3</accession>
<dbReference type="InterPro" id="IPR006636">
    <property type="entry name" value="STI1_HS-bd"/>
</dbReference>
<comment type="caution">
    <text evidence="2">The sequence shown here is derived from an EMBL/GenBank/DDBJ whole genome shotgun (WGS) entry which is preliminary data.</text>
</comment>
<dbReference type="Gene3D" id="1.10.260.100">
    <property type="match status" value="1"/>
</dbReference>
<dbReference type="Proteomes" id="UP000237246">
    <property type="component" value="Unassembled WGS sequence"/>
</dbReference>
<dbReference type="OrthoDB" id="9450922at2759"/>
<dbReference type="InterPro" id="IPR009060">
    <property type="entry name" value="UBA-like_sf"/>
</dbReference>
<dbReference type="EMBL" id="PPHD01066745">
    <property type="protein sequence ID" value="POI21644.1"/>
    <property type="molecule type" value="Genomic_DNA"/>
</dbReference>
<keyword evidence="3" id="KW-1185">Reference proteome</keyword>
<dbReference type="PANTHER" id="PTHR10677">
    <property type="entry name" value="UBIQUILIN"/>
    <property type="match status" value="1"/>
</dbReference>